<proteinExistence type="predicted"/>
<dbReference type="SUPFAM" id="SSF52540">
    <property type="entry name" value="P-loop containing nucleoside triphosphate hydrolases"/>
    <property type="match status" value="1"/>
</dbReference>
<protein>
    <submittedName>
        <fullName evidence="1">ATP-binding protein</fullName>
    </submittedName>
</protein>
<comment type="caution">
    <text evidence="1">The sequence shown here is derived from an EMBL/GenBank/DDBJ whole genome shotgun (WGS) entry which is preliminary data.</text>
</comment>
<evidence type="ECO:0000313" key="2">
    <source>
        <dbReference type="Proteomes" id="UP000604161"/>
    </source>
</evidence>
<organism evidence="1 2">
    <name type="scientific">Marinomonas colpomeniae</name>
    <dbReference type="NCBI Taxonomy" id="2774408"/>
    <lineage>
        <taxon>Bacteria</taxon>
        <taxon>Pseudomonadati</taxon>
        <taxon>Pseudomonadota</taxon>
        <taxon>Gammaproteobacteria</taxon>
        <taxon>Oceanospirillales</taxon>
        <taxon>Oceanospirillaceae</taxon>
        <taxon>Marinomonas</taxon>
    </lineage>
</organism>
<dbReference type="EMBL" id="JACYFC010000001">
    <property type="protein sequence ID" value="MBD5770298.1"/>
    <property type="molecule type" value="Genomic_DNA"/>
</dbReference>
<dbReference type="RefSeq" id="WP_191593651.1">
    <property type="nucleotide sequence ID" value="NZ_JACYFC010000001.1"/>
</dbReference>
<keyword evidence="2" id="KW-1185">Reference proteome</keyword>
<sequence>MKVNAGGNIAPEQVIGRDAFINNMWRIIEQQSVILTSERRIGKTSIIRKMKEEPRESITVILRDVEGISTIKEFVTRLVDDLSSHQAMTTKGIELLKKVRNELSDSKFFGVTVAKKADPDWIFVLEDMIKKLANIYEAEDRKLLLIWDEFPWMLQKIIKNEGNTAAANLLDNLRLARQNHSRVRMIFTGSIGLHHVLQDLKAASLANEPTNDMQTINLSPLKLEHSIELTNQLLEGENLVAVEEDFAKALSQAVDNVPFYIHHMINAFLNKGDNIATQNIEPMIQDAFVDANDPWHLRHYDERLQEYYGEQYQFYQVILDILAQEEQGLDYEKLNNLLLLSPTVTNNQTLMDYLDTKNFLLEALRLLAADHYLTKDSENNTYNFSFSLIKQWWRIHRK</sequence>
<evidence type="ECO:0000313" key="1">
    <source>
        <dbReference type="EMBL" id="MBD5770298.1"/>
    </source>
</evidence>
<dbReference type="Proteomes" id="UP000604161">
    <property type="component" value="Unassembled WGS sequence"/>
</dbReference>
<reference evidence="1 2" key="1">
    <citation type="submission" date="2020-09" db="EMBL/GenBank/DDBJ databases">
        <title>Marinomonas sp. nov., isolated from the cysticercosis algae of Qingdao, China.</title>
        <authorList>
            <person name="Sun X."/>
        </authorList>
    </citation>
    <scope>NUCLEOTIDE SEQUENCE [LARGE SCALE GENOMIC DNA]</scope>
    <source>
        <strain evidence="1 2">SM2066</strain>
    </source>
</reference>
<dbReference type="Gene3D" id="3.40.50.300">
    <property type="entry name" value="P-loop containing nucleotide triphosphate hydrolases"/>
    <property type="match status" value="1"/>
</dbReference>
<gene>
    <name evidence="1" type="ORF">IF202_04470</name>
</gene>
<keyword evidence="1" id="KW-0067">ATP-binding</keyword>
<keyword evidence="1" id="KW-0547">Nucleotide-binding</keyword>
<dbReference type="InterPro" id="IPR027417">
    <property type="entry name" value="P-loop_NTPase"/>
</dbReference>
<dbReference type="PANTHER" id="PTHR34301">
    <property type="entry name" value="DNA-BINDING PROTEIN-RELATED"/>
    <property type="match status" value="1"/>
</dbReference>
<name>A0ABR8NYL7_9GAMM</name>
<accession>A0ABR8NYL7</accession>
<dbReference type="PANTHER" id="PTHR34301:SF8">
    <property type="entry name" value="ATPASE DOMAIN-CONTAINING PROTEIN"/>
    <property type="match status" value="1"/>
</dbReference>
<dbReference type="GO" id="GO:0005524">
    <property type="term" value="F:ATP binding"/>
    <property type="evidence" value="ECO:0007669"/>
    <property type="project" value="UniProtKB-KW"/>
</dbReference>